<feature type="signal peptide" evidence="1">
    <location>
        <begin position="1"/>
        <end position="21"/>
    </location>
</feature>
<comment type="caution">
    <text evidence="2">The sequence shown here is derived from an EMBL/GenBank/DDBJ whole genome shotgun (WGS) entry which is preliminary data.</text>
</comment>
<evidence type="ECO:0000256" key="1">
    <source>
        <dbReference type="SAM" id="SignalP"/>
    </source>
</evidence>
<dbReference type="EMBL" id="JAMFMA010000003">
    <property type="protein sequence ID" value="MCL6274994.1"/>
    <property type="molecule type" value="Genomic_DNA"/>
</dbReference>
<name>A0ABT0PUC5_9FLAO</name>
<organism evidence="2 3">
    <name type="scientific">Flagellimonas spongiicola</name>
    <dbReference type="NCBI Taxonomy" id="2942208"/>
    <lineage>
        <taxon>Bacteria</taxon>
        <taxon>Pseudomonadati</taxon>
        <taxon>Bacteroidota</taxon>
        <taxon>Flavobacteriia</taxon>
        <taxon>Flavobacteriales</taxon>
        <taxon>Flavobacteriaceae</taxon>
        <taxon>Flagellimonas</taxon>
    </lineage>
</organism>
<dbReference type="Proteomes" id="UP001203607">
    <property type="component" value="Unassembled WGS sequence"/>
</dbReference>
<evidence type="ECO:0008006" key="4">
    <source>
        <dbReference type="Google" id="ProtNLM"/>
    </source>
</evidence>
<reference evidence="2 3" key="1">
    <citation type="submission" date="2022-05" db="EMBL/GenBank/DDBJ databases">
        <authorList>
            <person name="Park J.-S."/>
        </authorList>
    </citation>
    <scope>NUCLEOTIDE SEQUENCE [LARGE SCALE GENOMIC DNA]</scope>
    <source>
        <strain evidence="2 3">2012CJ35-5</strain>
    </source>
</reference>
<keyword evidence="3" id="KW-1185">Reference proteome</keyword>
<feature type="chain" id="PRO_5046978695" description="DUF4932 domain-containing protein" evidence="1">
    <location>
        <begin position="22"/>
        <end position="357"/>
    </location>
</feature>
<protein>
    <recommendedName>
        <fullName evidence="4">DUF4932 domain-containing protein</fullName>
    </recommendedName>
</protein>
<evidence type="ECO:0000313" key="2">
    <source>
        <dbReference type="EMBL" id="MCL6274994.1"/>
    </source>
</evidence>
<evidence type="ECO:0000313" key="3">
    <source>
        <dbReference type="Proteomes" id="UP001203607"/>
    </source>
</evidence>
<keyword evidence="1" id="KW-0732">Signal</keyword>
<dbReference type="RefSeq" id="WP_249658183.1">
    <property type="nucleotide sequence ID" value="NZ_JAMFMA010000003.1"/>
</dbReference>
<proteinExistence type="predicted"/>
<accession>A0ABT0PUC5</accession>
<sequence length="357" mass="40998">MFKFKEILCAFLLLSVFGGKAQQQKSTLPYSEIYAYGMDANVTPIFKLLNKDGLNAKDLKFKTTFEQRFKGDADKTIGTPNSQIETLISYFKSYWRKSLLDPYQNFERELAGNVVPFLMKNYPPVRGKKVTRDSLGFYLRDYILEQGMYTTKEVTYHGRLIDLMVWKKQTPKVYQVDLGKGEIQDVPVYFMEDFATLGWMEYATLGAHHPGGWTEAEGIYCVKKAYDLTSENFRISYLAHEARHFADKPLWPDLKSADLEYRAKLTELSLAQDTLFNLITFFSENSNSESENGHQIANYFVIRDLSKKLFKTEVEIELAKWKTVGVKKINKAAMQLLKKHTKALNASGASTQSFIAN</sequence>
<gene>
    <name evidence="2" type="ORF">M3P19_13320</name>
</gene>